<evidence type="ECO:0000313" key="3">
    <source>
        <dbReference type="RefSeq" id="XP_027368737.1"/>
    </source>
</evidence>
<sequence length="163" mass="18886">MNVSPLEAQAFNYLSFGFFTFLNNIWTRLALSFWRIPTPNSQLPPPSAQPEPDPNPDTSEPDAVSVSGNVDVDGVTKSKGKFTLYYEDDGECSKDEMVTVTEEDWEDREGEREWWESWERVLRMRAGENEKGWYTCQDLTVLNGSVVKLWEWRDSSNSVILWY</sequence>
<dbReference type="PANTHER" id="PTHR36369:SF7">
    <property type="entry name" value="PROTEIN, PUTATIVE-RELATED"/>
    <property type="match status" value="1"/>
</dbReference>
<accession>A0A8B8MMA1</accession>
<dbReference type="RefSeq" id="XP_027368737.1">
    <property type="nucleotide sequence ID" value="XM_027512936.1"/>
</dbReference>
<dbReference type="PANTHER" id="PTHR36369">
    <property type="entry name" value="TRANSMEMBRANE PROTEIN"/>
    <property type="match status" value="1"/>
</dbReference>
<name>A0A8B8MMA1_ABRPR</name>
<protein>
    <submittedName>
        <fullName evidence="3">Uncharacterized protein LOC113874721</fullName>
    </submittedName>
</protein>
<reference evidence="2" key="1">
    <citation type="journal article" date="2019" name="Toxins">
        <title>Detection of Abrin-Like and Prepropulchellin-Like Toxin Genes and Transcripts Using Whole Genome Sequencing and Full-Length Transcript Sequencing of Abrus precatorius.</title>
        <authorList>
            <person name="Hovde B.T."/>
            <person name="Daligault H.E."/>
            <person name="Hanschen E.R."/>
            <person name="Kunde Y.A."/>
            <person name="Johnson M.B."/>
            <person name="Starkenburg S.R."/>
            <person name="Johnson S.L."/>
        </authorList>
    </citation>
    <scope>NUCLEOTIDE SEQUENCE [LARGE SCALE GENOMIC DNA]</scope>
</reference>
<keyword evidence="2" id="KW-1185">Reference proteome</keyword>
<dbReference type="KEGG" id="aprc:113874721"/>
<dbReference type="Proteomes" id="UP000694853">
    <property type="component" value="Unplaced"/>
</dbReference>
<evidence type="ECO:0000313" key="2">
    <source>
        <dbReference type="Proteomes" id="UP000694853"/>
    </source>
</evidence>
<reference evidence="3" key="2">
    <citation type="submission" date="2025-08" db="UniProtKB">
        <authorList>
            <consortium name="RefSeq"/>
        </authorList>
    </citation>
    <scope>IDENTIFICATION</scope>
    <source>
        <tissue evidence="3">Young leaves</tissue>
    </source>
</reference>
<dbReference type="GeneID" id="113874721"/>
<feature type="region of interest" description="Disordered" evidence="1">
    <location>
        <begin position="41"/>
        <end position="72"/>
    </location>
</feature>
<proteinExistence type="predicted"/>
<feature type="compositionally biased region" description="Pro residues" evidence="1">
    <location>
        <begin position="42"/>
        <end position="55"/>
    </location>
</feature>
<evidence type="ECO:0000256" key="1">
    <source>
        <dbReference type="SAM" id="MobiDB-lite"/>
    </source>
</evidence>
<gene>
    <name evidence="3" type="primary">LOC113874721</name>
</gene>
<dbReference type="OrthoDB" id="1921606at2759"/>
<dbReference type="AlphaFoldDB" id="A0A8B8MMA1"/>
<organism evidence="2 3">
    <name type="scientific">Abrus precatorius</name>
    <name type="common">Indian licorice</name>
    <name type="synonym">Glycine abrus</name>
    <dbReference type="NCBI Taxonomy" id="3816"/>
    <lineage>
        <taxon>Eukaryota</taxon>
        <taxon>Viridiplantae</taxon>
        <taxon>Streptophyta</taxon>
        <taxon>Embryophyta</taxon>
        <taxon>Tracheophyta</taxon>
        <taxon>Spermatophyta</taxon>
        <taxon>Magnoliopsida</taxon>
        <taxon>eudicotyledons</taxon>
        <taxon>Gunneridae</taxon>
        <taxon>Pentapetalae</taxon>
        <taxon>rosids</taxon>
        <taxon>fabids</taxon>
        <taxon>Fabales</taxon>
        <taxon>Fabaceae</taxon>
        <taxon>Papilionoideae</taxon>
        <taxon>50 kb inversion clade</taxon>
        <taxon>NPAAA clade</taxon>
        <taxon>indigoferoid/millettioid clade</taxon>
        <taxon>Abreae</taxon>
        <taxon>Abrus</taxon>
    </lineage>
</organism>